<evidence type="ECO:0000313" key="1">
    <source>
        <dbReference type="EMBL" id="KAB8300013.1"/>
    </source>
</evidence>
<proteinExistence type="predicted"/>
<dbReference type="EMBL" id="VIGI01000005">
    <property type="protein sequence ID" value="KAB8300013.1"/>
    <property type="molecule type" value="Genomic_DNA"/>
</dbReference>
<sequence>MTPGLDIEQHGLTLGLGRVSYSEVPPISLLIPKFVTIPWSKKGNPYLKAFPHHHPRKKQVSKKPLGIICIDSNHSALAVLCKKWQVTLSSYLILQAKSSRRSQYR</sequence>
<gene>
    <name evidence="1" type="ORF">EYC80_000253</name>
</gene>
<protein>
    <submittedName>
        <fullName evidence="1">Uncharacterized protein</fullName>
    </submittedName>
</protein>
<name>A0A5N6KA22_MONLA</name>
<evidence type="ECO:0000313" key="2">
    <source>
        <dbReference type="Proteomes" id="UP000326757"/>
    </source>
</evidence>
<organism evidence="1 2">
    <name type="scientific">Monilinia laxa</name>
    <name type="common">Brown rot fungus</name>
    <name type="synonym">Sclerotinia laxa</name>
    <dbReference type="NCBI Taxonomy" id="61186"/>
    <lineage>
        <taxon>Eukaryota</taxon>
        <taxon>Fungi</taxon>
        <taxon>Dikarya</taxon>
        <taxon>Ascomycota</taxon>
        <taxon>Pezizomycotina</taxon>
        <taxon>Leotiomycetes</taxon>
        <taxon>Helotiales</taxon>
        <taxon>Sclerotiniaceae</taxon>
        <taxon>Monilinia</taxon>
    </lineage>
</organism>
<dbReference type="AlphaFoldDB" id="A0A5N6KA22"/>
<reference evidence="1 2" key="1">
    <citation type="submission" date="2019-06" db="EMBL/GenBank/DDBJ databases">
        <title>Genome Sequence of the Brown Rot Fungal Pathogen Monilinia laxa.</title>
        <authorList>
            <person name="De Miccolis Angelini R.M."/>
            <person name="Landi L."/>
            <person name="Abate D."/>
            <person name="Pollastro S."/>
            <person name="Romanazzi G."/>
            <person name="Faretra F."/>
        </authorList>
    </citation>
    <scope>NUCLEOTIDE SEQUENCE [LARGE SCALE GENOMIC DNA]</scope>
    <source>
        <strain evidence="1 2">Mlax316</strain>
    </source>
</reference>
<dbReference type="Proteomes" id="UP000326757">
    <property type="component" value="Unassembled WGS sequence"/>
</dbReference>
<keyword evidence="2" id="KW-1185">Reference proteome</keyword>
<accession>A0A5N6KA22</accession>
<comment type="caution">
    <text evidence="1">The sequence shown here is derived from an EMBL/GenBank/DDBJ whole genome shotgun (WGS) entry which is preliminary data.</text>
</comment>
<dbReference type="OrthoDB" id="10536611at2759"/>